<reference evidence="2 3" key="1">
    <citation type="submission" date="2024-07" db="EMBL/GenBank/DDBJ databases">
        <title>Section-level genome sequencing and comparative genomics of Aspergillus sections Usti and Cavernicolus.</title>
        <authorList>
            <consortium name="Lawrence Berkeley National Laboratory"/>
            <person name="Nybo J.L."/>
            <person name="Vesth T.C."/>
            <person name="Theobald S."/>
            <person name="Frisvad J.C."/>
            <person name="Larsen T.O."/>
            <person name="Kjaerboelling I."/>
            <person name="Rothschild-Mancinelli K."/>
            <person name="Lyhne E.K."/>
            <person name="Kogle M.E."/>
            <person name="Barry K."/>
            <person name="Clum A."/>
            <person name="Na H."/>
            <person name="Ledsgaard L."/>
            <person name="Lin J."/>
            <person name="Lipzen A."/>
            <person name="Kuo A."/>
            <person name="Riley R."/>
            <person name="Mondo S."/>
            <person name="Labutti K."/>
            <person name="Haridas S."/>
            <person name="Pangalinan J."/>
            <person name="Salamov A.A."/>
            <person name="Simmons B.A."/>
            <person name="Magnuson J.K."/>
            <person name="Chen J."/>
            <person name="Drula E."/>
            <person name="Henrissat B."/>
            <person name="Wiebenga A."/>
            <person name="Lubbers R.J."/>
            <person name="Gomes A.C."/>
            <person name="Makela M.R."/>
            <person name="Stajich J."/>
            <person name="Grigoriev I.V."/>
            <person name="Mortensen U.H."/>
            <person name="De Vries R.P."/>
            <person name="Baker S.E."/>
            <person name="Andersen M.R."/>
        </authorList>
    </citation>
    <scope>NUCLEOTIDE SEQUENCE [LARGE SCALE GENOMIC DNA]</scope>
    <source>
        <strain evidence="2 3">CBS 588.65</strain>
    </source>
</reference>
<accession>A0ABR4HRF8</accession>
<dbReference type="Proteomes" id="UP001610334">
    <property type="component" value="Unassembled WGS sequence"/>
</dbReference>
<evidence type="ECO:0000313" key="2">
    <source>
        <dbReference type="EMBL" id="KAL2818056.1"/>
    </source>
</evidence>
<comment type="caution">
    <text evidence="2">The sequence shown here is derived from an EMBL/GenBank/DDBJ whole genome shotgun (WGS) entry which is preliminary data.</text>
</comment>
<proteinExistence type="predicted"/>
<dbReference type="InterPro" id="IPR046497">
    <property type="entry name" value="DUF6590"/>
</dbReference>
<evidence type="ECO:0000259" key="1">
    <source>
        <dbReference type="Pfam" id="PF20233"/>
    </source>
</evidence>
<feature type="domain" description="DUF6590" evidence="1">
    <location>
        <begin position="65"/>
        <end position="250"/>
    </location>
</feature>
<protein>
    <recommendedName>
        <fullName evidence="1">DUF6590 domain-containing protein</fullName>
    </recommendedName>
</protein>
<sequence>MKMEIPCRRKSGAIAMSESLNISASKAVELSTMTPVGASARHIIIAIHAAYLDIVFWSRSPPSASEFFTVGRVFMILWDVSALRRDLQEIAEEDPTVHINRREFMTMESAYTGPYTGPETVRRFVVVAQGVRSSYCLPISSFNGDGCSQQQDQQNYGAIFTGDRSQAANLLGTTEMRYPPVSVAPMAPKPWPHKVLLMTDVPPAPPNSELPSLELPAHCQIDYRRLCEVEHNVCSRNIGLVCRESLNILEDYAAFIGLTTRYLHEEDDDRMDLS</sequence>
<dbReference type="Pfam" id="PF20233">
    <property type="entry name" value="DUF6590"/>
    <property type="match status" value="1"/>
</dbReference>
<evidence type="ECO:0000313" key="3">
    <source>
        <dbReference type="Proteomes" id="UP001610334"/>
    </source>
</evidence>
<organism evidence="2 3">
    <name type="scientific">Aspergillus granulosus</name>
    <dbReference type="NCBI Taxonomy" id="176169"/>
    <lineage>
        <taxon>Eukaryota</taxon>
        <taxon>Fungi</taxon>
        <taxon>Dikarya</taxon>
        <taxon>Ascomycota</taxon>
        <taxon>Pezizomycotina</taxon>
        <taxon>Eurotiomycetes</taxon>
        <taxon>Eurotiomycetidae</taxon>
        <taxon>Eurotiales</taxon>
        <taxon>Aspergillaceae</taxon>
        <taxon>Aspergillus</taxon>
        <taxon>Aspergillus subgen. Nidulantes</taxon>
    </lineage>
</organism>
<name>A0ABR4HRF8_9EURO</name>
<gene>
    <name evidence="2" type="ORF">BJX63DRAFT_82899</name>
</gene>
<keyword evidence="3" id="KW-1185">Reference proteome</keyword>
<dbReference type="EMBL" id="JBFXLT010000015">
    <property type="protein sequence ID" value="KAL2818056.1"/>
    <property type="molecule type" value="Genomic_DNA"/>
</dbReference>